<evidence type="ECO:0000313" key="3">
    <source>
        <dbReference type="EMBL" id="MDO5986716.1"/>
    </source>
</evidence>
<organism evidence="3 4">
    <name type="scientific">Flavivirga amylovorans</name>
    <dbReference type="NCBI Taxonomy" id="870486"/>
    <lineage>
        <taxon>Bacteria</taxon>
        <taxon>Pseudomonadati</taxon>
        <taxon>Bacteroidota</taxon>
        <taxon>Flavobacteriia</taxon>
        <taxon>Flavobacteriales</taxon>
        <taxon>Flavobacteriaceae</taxon>
        <taxon>Flavivirga</taxon>
    </lineage>
</organism>
<accession>A0ABT8WYE4</accession>
<keyword evidence="4" id="KW-1185">Reference proteome</keyword>
<feature type="domain" description="Lipid/polyisoprenoid-binding YceI-like" evidence="2">
    <location>
        <begin position="31"/>
        <end position="193"/>
    </location>
</feature>
<dbReference type="PANTHER" id="PTHR34406:SF1">
    <property type="entry name" value="PROTEIN YCEI"/>
    <property type="match status" value="1"/>
</dbReference>
<dbReference type="Gene3D" id="2.40.128.110">
    <property type="entry name" value="Lipid/polyisoprenoid-binding, YceI-like"/>
    <property type="match status" value="1"/>
</dbReference>
<comment type="caution">
    <text evidence="3">The sequence shown here is derived from an EMBL/GenBank/DDBJ whole genome shotgun (WGS) entry which is preliminary data.</text>
</comment>
<feature type="chain" id="PRO_5045841870" evidence="1">
    <location>
        <begin position="28"/>
        <end position="194"/>
    </location>
</feature>
<keyword evidence="1" id="KW-0732">Signal</keyword>
<dbReference type="SUPFAM" id="SSF101874">
    <property type="entry name" value="YceI-like"/>
    <property type="match status" value="1"/>
</dbReference>
<sequence length="194" mass="22149">MLLFRKTHIIFLSFLMLAVFMPQWCFAQTFNLNNQESSLVISGTSSLHDWEVIVEDKSGEIVFNDLKTRDIDECSLVIMAESLKSGKKSMDKNTYKAIKTNAYKKITFQLIEVKEIVNKESGKFHVTCFGNLFVAGVEKRISLDFEGHVFEDKIILNGEKNIKMTDFNIDPPKALFGTIKTGNDIRIKFSATFE</sequence>
<evidence type="ECO:0000259" key="2">
    <source>
        <dbReference type="Pfam" id="PF04264"/>
    </source>
</evidence>
<evidence type="ECO:0000256" key="1">
    <source>
        <dbReference type="SAM" id="SignalP"/>
    </source>
</evidence>
<evidence type="ECO:0000313" key="4">
    <source>
        <dbReference type="Proteomes" id="UP001176891"/>
    </source>
</evidence>
<dbReference type="EMBL" id="JAUOEM010000001">
    <property type="protein sequence ID" value="MDO5986716.1"/>
    <property type="molecule type" value="Genomic_DNA"/>
</dbReference>
<dbReference type="RefSeq" id="WP_303281232.1">
    <property type="nucleotide sequence ID" value="NZ_BAABCZ010000016.1"/>
</dbReference>
<dbReference type="InterPro" id="IPR007372">
    <property type="entry name" value="Lipid/polyisoprenoid-bd_YceI"/>
</dbReference>
<protein>
    <submittedName>
        <fullName evidence="3">YceI family protein</fullName>
    </submittedName>
</protein>
<dbReference type="Proteomes" id="UP001176891">
    <property type="component" value="Unassembled WGS sequence"/>
</dbReference>
<dbReference type="InterPro" id="IPR036761">
    <property type="entry name" value="TTHA0802/YceI-like_sf"/>
</dbReference>
<proteinExistence type="predicted"/>
<reference evidence="3" key="1">
    <citation type="submission" date="2023-07" db="EMBL/GenBank/DDBJ databases">
        <title>Two novel species in the genus Flavivirga.</title>
        <authorList>
            <person name="Kwon K."/>
        </authorList>
    </citation>
    <scope>NUCLEOTIDE SEQUENCE</scope>
    <source>
        <strain evidence="3">KACC 14157</strain>
    </source>
</reference>
<dbReference type="PANTHER" id="PTHR34406">
    <property type="entry name" value="PROTEIN YCEI"/>
    <property type="match status" value="1"/>
</dbReference>
<gene>
    <name evidence="3" type="ORF">Q4Q39_04775</name>
</gene>
<feature type="signal peptide" evidence="1">
    <location>
        <begin position="1"/>
        <end position="27"/>
    </location>
</feature>
<name>A0ABT8WYE4_9FLAO</name>
<dbReference type="Pfam" id="PF04264">
    <property type="entry name" value="YceI"/>
    <property type="match status" value="1"/>
</dbReference>